<dbReference type="PROSITE" id="PS00041">
    <property type="entry name" value="HTH_ARAC_FAMILY_1"/>
    <property type="match status" value="1"/>
</dbReference>
<dbReference type="Gene3D" id="1.10.10.60">
    <property type="entry name" value="Homeodomain-like"/>
    <property type="match status" value="1"/>
</dbReference>
<dbReference type="InterPro" id="IPR018062">
    <property type="entry name" value="HTH_AraC-typ_CS"/>
</dbReference>
<sequence length="353" mass="37424">MTPFDGFSPAGGQCRPCTGPTVGGIPSEGYVPAMHTVAVLVLDQVIPSDFTVPIDTFGWARLPDGRAAYRVRVCGPADEVTAAGGAFTVRAPYGLDALAEADTVIVPGLADPALALAPEVAGALHTAAANGTRIASVCVGAFVLAATGLLDGLRATTHWAAADALAARHPAIEVDPNVLYVDNGQFLTSAGAAAAMDMCLHMVRRDHGSAVAAHTARMSVMPLEREGGQAQFIVHDQPPAPAGATLEPLLAWLQDNCDRDLTLDEVAVRAGMSTRTLNRRFRDQTGTTPLQWLHRARVRRAQHLLETTAHPVERIAAQSGFGSPTAFRERFRRVVGTSPQAYRRAFRASDTWP</sequence>
<dbReference type="Pfam" id="PF01965">
    <property type="entry name" value="DJ-1_PfpI"/>
    <property type="match status" value="1"/>
</dbReference>
<dbReference type="Proteomes" id="UP000653411">
    <property type="component" value="Unassembled WGS sequence"/>
</dbReference>
<dbReference type="SMART" id="SM00342">
    <property type="entry name" value="HTH_ARAC"/>
    <property type="match status" value="1"/>
</dbReference>
<evidence type="ECO:0000313" key="6">
    <source>
        <dbReference type="Proteomes" id="UP000653411"/>
    </source>
</evidence>
<name>A0A917UG99_9ACTN</name>
<dbReference type="InterPro" id="IPR052158">
    <property type="entry name" value="INH-QAR"/>
</dbReference>
<evidence type="ECO:0000256" key="3">
    <source>
        <dbReference type="ARBA" id="ARBA00023163"/>
    </source>
</evidence>
<proteinExistence type="predicted"/>
<feature type="domain" description="HTH araC/xylS-type" evidence="4">
    <location>
        <begin position="247"/>
        <end position="345"/>
    </location>
</feature>
<dbReference type="Pfam" id="PF12833">
    <property type="entry name" value="HTH_18"/>
    <property type="match status" value="1"/>
</dbReference>
<evidence type="ECO:0000259" key="4">
    <source>
        <dbReference type="PROSITE" id="PS01124"/>
    </source>
</evidence>
<keyword evidence="2" id="KW-0238">DNA-binding</keyword>
<dbReference type="InterPro" id="IPR009057">
    <property type="entry name" value="Homeodomain-like_sf"/>
</dbReference>
<dbReference type="EMBL" id="BMML01000002">
    <property type="protein sequence ID" value="GGM90698.1"/>
    <property type="molecule type" value="Genomic_DNA"/>
</dbReference>
<keyword evidence="3" id="KW-0804">Transcription</keyword>
<dbReference type="SUPFAM" id="SSF46689">
    <property type="entry name" value="Homeodomain-like"/>
    <property type="match status" value="2"/>
</dbReference>
<dbReference type="PANTHER" id="PTHR43130">
    <property type="entry name" value="ARAC-FAMILY TRANSCRIPTIONAL REGULATOR"/>
    <property type="match status" value="1"/>
</dbReference>
<dbReference type="InterPro" id="IPR018060">
    <property type="entry name" value="HTH_AraC"/>
</dbReference>
<dbReference type="AlphaFoldDB" id="A0A917UG99"/>
<dbReference type="GO" id="GO:0043565">
    <property type="term" value="F:sequence-specific DNA binding"/>
    <property type="evidence" value="ECO:0007669"/>
    <property type="project" value="InterPro"/>
</dbReference>
<dbReference type="PANTHER" id="PTHR43130:SF3">
    <property type="entry name" value="HTH-TYPE TRANSCRIPTIONAL REGULATOR RV1931C"/>
    <property type="match status" value="1"/>
</dbReference>
<keyword evidence="6" id="KW-1185">Reference proteome</keyword>
<reference evidence="5" key="2">
    <citation type="submission" date="2020-09" db="EMBL/GenBank/DDBJ databases">
        <authorList>
            <person name="Sun Q."/>
            <person name="Zhou Y."/>
        </authorList>
    </citation>
    <scope>NUCLEOTIDE SEQUENCE</scope>
    <source>
        <strain evidence="5">CGMCC 4.7110</strain>
    </source>
</reference>
<comment type="caution">
    <text evidence="5">The sequence shown here is derived from an EMBL/GenBank/DDBJ whole genome shotgun (WGS) entry which is preliminary data.</text>
</comment>
<dbReference type="InterPro" id="IPR002818">
    <property type="entry name" value="DJ-1/PfpI"/>
</dbReference>
<dbReference type="SUPFAM" id="SSF52317">
    <property type="entry name" value="Class I glutamine amidotransferase-like"/>
    <property type="match status" value="1"/>
</dbReference>
<dbReference type="CDD" id="cd03137">
    <property type="entry name" value="GATase1_AraC_1"/>
    <property type="match status" value="1"/>
</dbReference>
<evidence type="ECO:0000313" key="5">
    <source>
        <dbReference type="EMBL" id="GGM90698.1"/>
    </source>
</evidence>
<evidence type="ECO:0000256" key="1">
    <source>
        <dbReference type="ARBA" id="ARBA00023015"/>
    </source>
</evidence>
<reference evidence="5" key="1">
    <citation type="journal article" date="2014" name="Int. J. Syst. Evol. Microbiol.">
        <title>Complete genome sequence of Corynebacterium casei LMG S-19264T (=DSM 44701T), isolated from a smear-ripened cheese.</title>
        <authorList>
            <consortium name="US DOE Joint Genome Institute (JGI-PGF)"/>
            <person name="Walter F."/>
            <person name="Albersmeier A."/>
            <person name="Kalinowski J."/>
            <person name="Ruckert C."/>
        </authorList>
    </citation>
    <scope>NUCLEOTIDE SEQUENCE</scope>
    <source>
        <strain evidence="5">CGMCC 4.7110</strain>
    </source>
</reference>
<keyword evidence="1" id="KW-0805">Transcription regulation</keyword>
<dbReference type="InterPro" id="IPR029062">
    <property type="entry name" value="Class_I_gatase-like"/>
</dbReference>
<accession>A0A917UG99</accession>
<dbReference type="PROSITE" id="PS01124">
    <property type="entry name" value="HTH_ARAC_FAMILY_2"/>
    <property type="match status" value="1"/>
</dbReference>
<dbReference type="Gene3D" id="3.40.50.880">
    <property type="match status" value="1"/>
</dbReference>
<protein>
    <submittedName>
        <fullName evidence="5">AraC family transcriptional regulator</fullName>
    </submittedName>
</protein>
<dbReference type="GO" id="GO:0003700">
    <property type="term" value="F:DNA-binding transcription factor activity"/>
    <property type="evidence" value="ECO:0007669"/>
    <property type="project" value="InterPro"/>
</dbReference>
<gene>
    <name evidence="5" type="ORF">GCM10011578_008200</name>
</gene>
<organism evidence="5 6">
    <name type="scientific">Streptomyces fuscichromogenes</name>
    <dbReference type="NCBI Taxonomy" id="1324013"/>
    <lineage>
        <taxon>Bacteria</taxon>
        <taxon>Bacillati</taxon>
        <taxon>Actinomycetota</taxon>
        <taxon>Actinomycetes</taxon>
        <taxon>Kitasatosporales</taxon>
        <taxon>Streptomycetaceae</taxon>
        <taxon>Streptomyces</taxon>
    </lineage>
</organism>
<evidence type="ECO:0000256" key="2">
    <source>
        <dbReference type="ARBA" id="ARBA00023125"/>
    </source>
</evidence>